<evidence type="ECO:0000313" key="1">
    <source>
        <dbReference type="EMBL" id="RAH41671.1"/>
    </source>
</evidence>
<sequence length="1721" mass="190315">MQRALGSRTSVLSAASKRAPLYRSSGVNLQQQRFAHKELKFGVEARAQLLKGVDTLAKAVTSTLGPKGRNVLIESPYGSPKITKDGVSVAKAITLQDKFENLGARLLQDVASKTNELAGDGTTTATVLARAIFSETVKNVAAGCNPMDLRRGIQAAVEAVVDYLQQNKRDITTGEEIAQVATISANGDTHVGKLISTAMERVGKEGVITVKEGKTLEDELEITEGMRFDRGFTSPYFITDTKAQKVEFEKPLILLSEKKISAVQDIIPALEASTTLRRPLVIIAEDIEGEALAVCILNKLRGQLQVAAVKAPGFGDNRKSILGDLAVLTNGTVFTDELDIKLEKLTPDMLGSTGSITITKEDTIILNGEGSKDSIAQRCEQIRGVMADPGTSEYEKEKLQERLAKLSGGVAVIKVGGASEVEVGEKKDRVVDALNATRAAVEQGILPGGGTALLKASANGLGNVKTANFDQQLGVSIIKNAITRPARTIVENAGLEGSVIVGKLTDEFAGDFNRGFDSSKGEYVDMIATGIVDPLKVVRTSLVDASGVASLLGTTEVAIVEAPEEKGPAAPGGGMGGMGGMGVFPEGKCIMAVPNDERRSQVETTVDIVAVPAIGADPEKAWSDEGAATPWLHSELTKHIQNARVILIDHGRLGPQDDLESLADKLLNQVLQKRQATSPRRPIFFICHSTGGLVAKSALVAASQKASNIESIWSSCYGIAFLASPHFGSSYLSAPEFTNSVHHLMRLKHHIPPGMQEIFRPRHPHLIRLWSQFKSISADMKLWSFLETLDSEISIVDHETGTAVEMHVPITSIRSGILDFEHEKVIPLTADHIGTACFRGQELTTRLNFINELQSAISMAVMLSKMNDAPMDVDQEVMIQVSGFFEDTARGVSDETPLKLWSTKAPLKDYLASGPSTCLKDRLQKTSGIPAGLLDDSSISSFDSRPTSAHVRSSIDGTVNPTAARMTERTRSEPIMSRPPLRESRSFMASFSPRIHVTEPFGEGYFGARQEPVSDSQSPIEQTQHEAETDNANDDDISAFKHLSAGSSNKFRTFLPVPKLSRDKQDEERAEKPRRIPRFDRPEPGSEKLLWIHVPYTHTGWVPPILARACREQDKKTFFEKLMDEEHWYSNLIRARHLEPHARYVRPACIHFKQEPHTTLGAQEEEHDPRLALYVPYLHWDTYSNLVHRRKMVEERLKQGRFRPVPHSISTASLESKLIWKLLGNEPPIHIRRTLDQFGYPNLRSTVARDDDQMLWKRTKKKVNLSEFNSALHVEDDSDKHGPFMDGKVLMVDQLWLWIVDEKTVVTFFPHQEATTAEGKLYEQSNLYNSIYNELNGDLARRFETAGDLAALIVLHAATVLLDRTLHRDLQILRIFEESISILTESMTKSFKRFRNRGFITRPADFNKNADGKPMSAAEREERDHELASRNREDLSTLLELRDIIDELGTILKLLDVQATTIKTMSGYFEHKGYGKVFMEASLSRLEDYRNQVLEMRENASLAQKAVENLLDLKQKQANVDESRLARWEAEVTQDQSRSVMVFTIFTIIFLPLSFFTSLFGINAREWSGESTNLTLGQMLYISGPTSFAIILIALLVAFNERLRETLWRAQKLVLNLLADSLFAPVTLAQLQWRRVTQPTNLSASLSTLGSNGSNSNSNSAAEESSSLGGAGGRLQRYRRNHNWQKRRYTGEDDFWLRHEDKMITALSVAVPGNGNGMVGD</sequence>
<name>A0ACD1FXM8_9EURO</name>
<proteinExistence type="predicted"/>
<organism evidence="1 2">
    <name type="scientific">Aspergillus brunneoviolaceus CBS 621.78</name>
    <dbReference type="NCBI Taxonomy" id="1450534"/>
    <lineage>
        <taxon>Eukaryota</taxon>
        <taxon>Fungi</taxon>
        <taxon>Dikarya</taxon>
        <taxon>Ascomycota</taxon>
        <taxon>Pezizomycotina</taxon>
        <taxon>Eurotiomycetes</taxon>
        <taxon>Eurotiomycetidae</taxon>
        <taxon>Eurotiales</taxon>
        <taxon>Aspergillaceae</taxon>
        <taxon>Aspergillus</taxon>
        <taxon>Aspergillus subgen. Circumdati</taxon>
    </lineage>
</organism>
<keyword evidence="2" id="KW-1185">Reference proteome</keyword>
<gene>
    <name evidence="1" type="ORF">BO95DRAFT_517720</name>
</gene>
<reference evidence="1" key="1">
    <citation type="submission" date="2018-02" db="EMBL/GenBank/DDBJ databases">
        <title>The genomes of Aspergillus section Nigri reveals drivers in fungal speciation.</title>
        <authorList>
            <consortium name="DOE Joint Genome Institute"/>
            <person name="Vesth T.C."/>
            <person name="Nybo J."/>
            <person name="Theobald S."/>
            <person name="Brandl J."/>
            <person name="Frisvad J.C."/>
            <person name="Nielsen K.F."/>
            <person name="Lyhne E.K."/>
            <person name="Kogle M.E."/>
            <person name="Kuo A."/>
            <person name="Riley R."/>
            <person name="Clum A."/>
            <person name="Nolan M."/>
            <person name="Lipzen A."/>
            <person name="Salamov A."/>
            <person name="Henrissat B."/>
            <person name="Wiebenga A."/>
            <person name="De vries R.P."/>
            <person name="Grigoriev I.V."/>
            <person name="Mortensen U.H."/>
            <person name="Andersen M.R."/>
            <person name="Baker S.E."/>
        </authorList>
    </citation>
    <scope>NUCLEOTIDE SEQUENCE</scope>
    <source>
        <strain evidence="1">CBS 621.78</strain>
    </source>
</reference>
<protein>
    <submittedName>
        <fullName evidence="1">Chaperonin GroL</fullName>
    </submittedName>
</protein>
<accession>A0ACD1FXM8</accession>
<dbReference type="EMBL" id="KZ825384">
    <property type="protein sequence ID" value="RAH41671.1"/>
    <property type="molecule type" value="Genomic_DNA"/>
</dbReference>
<evidence type="ECO:0000313" key="2">
    <source>
        <dbReference type="Proteomes" id="UP000249057"/>
    </source>
</evidence>
<dbReference type="Proteomes" id="UP000249057">
    <property type="component" value="Unassembled WGS sequence"/>
</dbReference>